<keyword evidence="2" id="KW-1185">Reference proteome</keyword>
<accession>A0A9X9PVF6</accession>
<protein>
    <submittedName>
        <fullName evidence="1">Uncharacterized protein</fullName>
    </submittedName>
</protein>
<sequence length="63" mass="7381">MFWKNKMHQNPDGAQQSAGSTYFPGTWESQICFYIFGPAQSRPSRLDSTAFRRFSLTKIYNWP</sequence>
<reference evidence="1 2" key="1">
    <citation type="submission" date="2018-10" db="EMBL/GenBank/DDBJ databases">
        <authorList>
            <person name="Ekblom R."/>
            <person name="Jareborg N."/>
        </authorList>
    </citation>
    <scope>NUCLEOTIDE SEQUENCE [LARGE SCALE GENOMIC DNA]</scope>
    <source>
        <tissue evidence="1">Muscle</tissue>
    </source>
</reference>
<evidence type="ECO:0000313" key="2">
    <source>
        <dbReference type="Proteomes" id="UP000269945"/>
    </source>
</evidence>
<organism evidence="1 2">
    <name type="scientific">Gulo gulo</name>
    <name type="common">Wolverine</name>
    <name type="synonym">Gluton</name>
    <dbReference type="NCBI Taxonomy" id="48420"/>
    <lineage>
        <taxon>Eukaryota</taxon>
        <taxon>Metazoa</taxon>
        <taxon>Chordata</taxon>
        <taxon>Craniata</taxon>
        <taxon>Vertebrata</taxon>
        <taxon>Euteleostomi</taxon>
        <taxon>Mammalia</taxon>
        <taxon>Eutheria</taxon>
        <taxon>Laurasiatheria</taxon>
        <taxon>Carnivora</taxon>
        <taxon>Caniformia</taxon>
        <taxon>Musteloidea</taxon>
        <taxon>Mustelidae</taxon>
        <taxon>Guloninae</taxon>
        <taxon>Gulo</taxon>
    </lineage>
</organism>
<proteinExistence type="predicted"/>
<evidence type="ECO:0000313" key="1">
    <source>
        <dbReference type="EMBL" id="VCW68171.1"/>
    </source>
</evidence>
<dbReference type="Proteomes" id="UP000269945">
    <property type="component" value="Unassembled WGS sequence"/>
</dbReference>
<feature type="non-terminal residue" evidence="1">
    <location>
        <position position="63"/>
    </location>
</feature>
<dbReference type="AlphaFoldDB" id="A0A9X9PVF6"/>
<dbReference type="EMBL" id="CYRY02003558">
    <property type="protein sequence ID" value="VCW68171.1"/>
    <property type="molecule type" value="Genomic_DNA"/>
</dbReference>
<gene>
    <name evidence="1" type="ORF">BN2614_LOCUS15</name>
</gene>
<name>A0A9X9PVF6_GULGU</name>
<comment type="caution">
    <text evidence="1">The sequence shown here is derived from an EMBL/GenBank/DDBJ whole genome shotgun (WGS) entry which is preliminary data.</text>
</comment>